<dbReference type="CDD" id="cd03747">
    <property type="entry name" value="Ntn_PGA_like"/>
    <property type="match status" value="1"/>
</dbReference>
<evidence type="ECO:0000256" key="1">
    <source>
        <dbReference type="ARBA" id="ARBA00006586"/>
    </source>
</evidence>
<feature type="binding site" evidence="5">
    <location>
        <position position="325"/>
    </location>
    <ligand>
        <name>Ca(2+)</name>
        <dbReference type="ChEBI" id="CHEBI:29108"/>
    </ligand>
</feature>
<keyword evidence="5" id="KW-0479">Metal-binding</keyword>
<dbReference type="EMBL" id="FYEH01000015">
    <property type="protein sequence ID" value="SNB76693.1"/>
    <property type="molecule type" value="Genomic_DNA"/>
</dbReference>
<feature type="active site" description="Nucleophile" evidence="4">
    <location>
        <position position="253"/>
    </location>
</feature>
<dbReference type="Gene3D" id="1.10.439.10">
    <property type="entry name" value="Penicillin Amidohydrolase, domain 1"/>
    <property type="match status" value="1"/>
</dbReference>
<evidence type="ECO:0000313" key="6">
    <source>
        <dbReference type="EMBL" id="SNB76693.1"/>
    </source>
</evidence>
<dbReference type="Gene3D" id="1.10.1400.10">
    <property type="match status" value="1"/>
</dbReference>
<dbReference type="Gene3D" id="2.30.120.10">
    <property type="match status" value="1"/>
</dbReference>
<dbReference type="Proteomes" id="UP000197065">
    <property type="component" value="Unassembled WGS sequence"/>
</dbReference>
<dbReference type="InterPro" id="IPR014395">
    <property type="entry name" value="Pen/GL7ACA/AHL_acylase"/>
</dbReference>
<gene>
    <name evidence="6" type="ORF">SAMN07250955_11558</name>
</gene>
<reference evidence="6 7" key="1">
    <citation type="submission" date="2017-06" db="EMBL/GenBank/DDBJ databases">
        <authorList>
            <person name="Kim H.J."/>
            <person name="Triplett B.A."/>
        </authorList>
    </citation>
    <scope>NUCLEOTIDE SEQUENCE [LARGE SCALE GENOMIC DNA]</scope>
    <source>
        <strain evidence="6 7">B29T1</strain>
    </source>
</reference>
<name>A0A212RVU7_9PROT</name>
<dbReference type="Pfam" id="PF01804">
    <property type="entry name" value="Penicil_amidase"/>
    <property type="match status" value="1"/>
</dbReference>
<dbReference type="PANTHER" id="PTHR34218:SF4">
    <property type="entry name" value="ACYL-HOMOSERINE LACTONE ACYLASE QUIP"/>
    <property type="match status" value="1"/>
</dbReference>
<comment type="similarity">
    <text evidence="1">Belongs to the peptidase S45 family.</text>
</comment>
<evidence type="ECO:0000256" key="3">
    <source>
        <dbReference type="ARBA" id="ARBA00023145"/>
    </source>
</evidence>
<dbReference type="OrthoDB" id="9760084at2"/>
<feature type="binding site" evidence="5">
    <location>
        <position position="158"/>
    </location>
    <ligand>
        <name>Ca(2+)</name>
        <dbReference type="ChEBI" id="CHEBI:29108"/>
    </ligand>
</feature>
<dbReference type="GO" id="GO:0017000">
    <property type="term" value="P:antibiotic biosynthetic process"/>
    <property type="evidence" value="ECO:0007669"/>
    <property type="project" value="InterPro"/>
</dbReference>
<dbReference type="AlphaFoldDB" id="A0A212RVU7"/>
<keyword evidence="5" id="KW-0106">Calcium</keyword>
<dbReference type="PANTHER" id="PTHR34218">
    <property type="entry name" value="PEPTIDASE S45 PENICILLIN AMIDASE"/>
    <property type="match status" value="1"/>
</dbReference>
<dbReference type="InterPro" id="IPR002692">
    <property type="entry name" value="S45"/>
</dbReference>
<keyword evidence="3" id="KW-0865">Zymogen</keyword>
<evidence type="ECO:0000256" key="5">
    <source>
        <dbReference type="PIRSR" id="PIRSR001227-2"/>
    </source>
</evidence>
<dbReference type="PIRSF" id="PIRSF001227">
    <property type="entry name" value="Pen_acylase"/>
    <property type="match status" value="1"/>
</dbReference>
<dbReference type="Gene3D" id="3.60.20.10">
    <property type="entry name" value="Glutamine Phosphoribosylpyrophosphate, subunit 1, domain 1"/>
    <property type="match status" value="1"/>
</dbReference>
<keyword evidence="7" id="KW-1185">Reference proteome</keyword>
<sequence length="783" mass="85173">MVQRTRIELEGLKAAAEIVVDTSGIPHLRAESRADLFLVQGFNAARDRLWQLDLWRKRGLGLLASDFGPGYLMQDQAARLFLYRGDMTAEWAAYGTPNTRAIVQAFVSGINAFIELTQADPSWLPPEFAAFGTKPGRFAAEDVVRIRSHALARNMLAEVARARVAAAGALAADIYRKDIAPPHVLALPDGLDPALIPAGVEDMFLLATAPVTFRPDRLAASLAEAPLWSKVNAQGEVVAEASALSPFEGREGSNNWAVAPSRTTTGRPILASDPHRAHLLPSLRYIAHLTCPDLDLIGAGEPALPGLSLGHNGKAAFSLTIFPADQEDLYVCERHPSDPRLYRYGDGYEPFQTVEETIPVKDASPQPVTLSFTRHGPLIHATATHAFALRTVWQEPGTAPYLGSLAYMDCASVEGFEAALASWASPTVNQVYADTSGRIARITAGKVPRRRNFDGLLPVPGDGRYEWHGFWTTADLPRAIDPPEGFVFSANEMNLPPGDPNLERHLGYEWLEASRAVVISRHLADQAPHGIEAAMRLQNDVTSLPALRVQAVLLAQEHGDWSATATRAQALLADWDGRLLKASAPALLFEIWWMRHLKPALLAGLVADPAVRAKLTPLDNEPLLVHLEAMAREALHPVLTASLEQAWEDCAARLGPDPAFWSWGRLHHAHFIHPQSCLPGSPGRDVGPLELGGSNSTVMNAGYDPGSFRTNVGATFRMVLDVGHWDSSFAINAPGQSGDPRSPHYDDLAALWAEGRYVPLLYSQAEIDRAAEHVVELRPKPAT</sequence>
<evidence type="ECO:0000313" key="7">
    <source>
        <dbReference type="Proteomes" id="UP000197065"/>
    </source>
</evidence>
<proteinExistence type="inferred from homology"/>
<dbReference type="InterPro" id="IPR023343">
    <property type="entry name" value="Penicillin_amidase_dom1"/>
</dbReference>
<dbReference type="InterPro" id="IPR029055">
    <property type="entry name" value="Ntn_hydrolases_N"/>
</dbReference>
<organism evidence="6 7">
    <name type="scientific">Arboricoccus pini</name>
    <dbReference type="NCBI Taxonomy" id="1963835"/>
    <lineage>
        <taxon>Bacteria</taxon>
        <taxon>Pseudomonadati</taxon>
        <taxon>Pseudomonadota</taxon>
        <taxon>Alphaproteobacteria</taxon>
        <taxon>Geminicoccales</taxon>
        <taxon>Geminicoccaceae</taxon>
        <taxon>Arboricoccus</taxon>
    </lineage>
</organism>
<comment type="cofactor">
    <cofactor evidence="5">
        <name>Ca(2+)</name>
        <dbReference type="ChEBI" id="CHEBI:29108"/>
    </cofactor>
    <text evidence="5">Binds 1 Ca(2+) ion per dimer.</text>
</comment>
<accession>A0A212RVU7</accession>
<evidence type="ECO:0000256" key="4">
    <source>
        <dbReference type="PIRSR" id="PIRSR001227-1"/>
    </source>
</evidence>
<dbReference type="GO" id="GO:0016811">
    <property type="term" value="F:hydrolase activity, acting on carbon-nitrogen (but not peptide) bonds, in linear amides"/>
    <property type="evidence" value="ECO:0007669"/>
    <property type="project" value="InterPro"/>
</dbReference>
<keyword evidence="2" id="KW-0378">Hydrolase</keyword>
<feature type="binding site" evidence="5">
    <location>
        <position position="328"/>
    </location>
    <ligand>
        <name>Ca(2+)</name>
        <dbReference type="ChEBI" id="CHEBI:29108"/>
    </ligand>
</feature>
<dbReference type="GO" id="GO:0046872">
    <property type="term" value="F:metal ion binding"/>
    <property type="evidence" value="ECO:0007669"/>
    <property type="project" value="UniProtKB-KW"/>
</dbReference>
<dbReference type="InterPro" id="IPR043146">
    <property type="entry name" value="Penicillin_amidase_N_B-knob"/>
</dbReference>
<protein>
    <submittedName>
        <fullName evidence="6">Penicillin amidase</fullName>
    </submittedName>
</protein>
<dbReference type="SUPFAM" id="SSF56235">
    <property type="entry name" value="N-terminal nucleophile aminohydrolases (Ntn hydrolases)"/>
    <property type="match status" value="1"/>
</dbReference>
<dbReference type="InterPro" id="IPR043147">
    <property type="entry name" value="Penicillin_amidase_A-knob"/>
</dbReference>
<evidence type="ECO:0000256" key="2">
    <source>
        <dbReference type="ARBA" id="ARBA00022801"/>
    </source>
</evidence>
<dbReference type="RefSeq" id="WP_088562642.1">
    <property type="nucleotide sequence ID" value="NZ_FYEH01000015.1"/>
</dbReference>